<dbReference type="RefSeq" id="WP_285867707.1">
    <property type="nucleotide sequence ID" value="NZ_JARFYM010000004.1"/>
</dbReference>
<evidence type="ECO:0000256" key="1">
    <source>
        <dbReference type="ARBA" id="ARBA00022527"/>
    </source>
</evidence>
<dbReference type="EMBL" id="JARFYM010000004">
    <property type="protein sequence ID" value="MDL2398827.1"/>
    <property type="molecule type" value="Genomic_DNA"/>
</dbReference>
<evidence type="ECO:0000313" key="3">
    <source>
        <dbReference type="EMBL" id="MDL2398827.1"/>
    </source>
</evidence>
<dbReference type="InterPro" id="IPR003594">
    <property type="entry name" value="HATPase_dom"/>
</dbReference>
<dbReference type="Proteomes" id="UP001172645">
    <property type="component" value="Unassembled WGS sequence"/>
</dbReference>
<evidence type="ECO:0000313" key="4">
    <source>
        <dbReference type="Proteomes" id="UP001172645"/>
    </source>
</evidence>
<keyword evidence="1" id="KW-0418">Kinase</keyword>
<accession>A0ABT7JR50</accession>
<comment type="caution">
    <text evidence="3">The sequence shown here is derived from an EMBL/GenBank/DDBJ whole genome shotgun (WGS) entry which is preliminary data.</text>
</comment>
<reference evidence="3" key="1">
    <citation type="submission" date="2023-06" db="EMBL/GenBank/DDBJ databases">
        <title>Phylogenetic Diversity of Rhizobium strains.</title>
        <authorList>
            <person name="Moura F.T."/>
            <person name="Helene L.C.F."/>
            <person name="Hungria M."/>
        </authorList>
    </citation>
    <scope>NUCLEOTIDE SEQUENCE</scope>
    <source>
        <strain evidence="3">CCGE526</strain>
    </source>
</reference>
<dbReference type="InterPro" id="IPR050267">
    <property type="entry name" value="Anti-sigma-factor_SerPK"/>
</dbReference>
<dbReference type="GO" id="GO:0005524">
    <property type="term" value="F:ATP binding"/>
    <property type="evidence" value="ECO:0007669"/>
    <property type="project" value="UniProtKB-KW"/>
</dbReference>
<keyword evidence="4" id="KW-1185">Reference proteome</keyword>
<dbReference type="CDD" id="cd16936">
    <property type="entry name" value="HATPase_RsbW-like"/>
    <property type="match status" value="1"/>
</dbReference>
<protein>
    <submittedName>
        <fullName evidence="3">ATP-binding protein</fullName>
        <ecNumber evidence="3">2.7.13.3</ecNumber>
    </submittedName>
</protein>
<evidence type="ECO:0000259" key="2">
    <source>
        <dbReference type="Pfam" id="PF13581"/>
    </source>
</evidence>
<dbReference type="SUPFAM" id="SSF55874">
    <property type="entry name" value="ATPase domain of HSP90 chaperone/DNA topoisomerase II/histidine kinase"/>
    <property type="match status" value="1"/>
</dbReference>
<dbReference type="Gene3D" id="3.30.565.10">
    <property type="entry name" value="Histidine kinase-like ATPase, C-terminal domain"/>
    <property type="match status" value="1"/>
</dbReference>
<dbReference type="PANTHER" id="PTHR35526:SF6">
    <property type="entry name" value="SLR1861 PROTEIN"/>
    <property type="match status" value="1"/>
</dbReference>
<keyword evidence="3" id="KW-0067">ATP-binding</keyword>
<proteinExistence type="predicted"/>
<gene>
    <name evidence="3" type="ORF">PY649_07985</name>
</gene>
<dbReference type="Pfam" id="PF13581">
    <property type="entry name" value="HATPase_c_2"/>
    <property type="match status" value="1"/>
</dbReference>
<name>A0ABT7JR50_9HYPH</name>
<dbReference type="InterPro" id="IPR036890">
    <property type="entry name" value="HATPase_C_sf"/>
</dbReference>
<feature type="domain" description="Histidine kinase/HSP90-like ATPase" evidence="2">
    <location>
        <begin position="12"/>
        <end position="135"/>
    </location>
</feature>
<keyword evidence="1" id="KW-0723">Serine/threonine-protein kinase</keyword>
<organism evidence="3 4">
    <name type="scientific">Rhizobium mayense</name>
    <dbReference type="NCBI Taxonomy" id="1312184"/>
    <lineage>
        <taxon>Bacteria</taxon>
        <taxon>Pseudomonadati</taxon>
        <taxon>Pseudomonadota</taxon>
        <taxon>Alphaproteobacteria</taxon>
        <taxon>Hyphomicrobiales</taxon>
        <taxon>Rhizobiaceae</taxon>
        <taxon>Rhizobium/Agrobacterium group</taxon>
        <taxon>Rhizobium</taxon>
    </lineage>
</organism>
<dbReference type="EC" id="2.7.13.3" evidence="3"/>
<keyword evidence="3" id="KW-0547">Nucleotide-binding</keyword>
<dbReference type="PANTHER" id="PTHR35526">
    <property type="entry name" value="ANTI-SIGMA-F FACTOR RSBW-RELATED"/>
    <property type="match status" value="1"/>
</dbReference>
<sequence length="139" mass="15403">MTRIICEISVDNRLEQLTEIYHGLEGFVDANGLSDDVKNRLFLVTEELFTNIVHYGYQEGICDRIVIKAELRGPDVQLTMRDHAAAFDVSQPPKAPASDTGIESMEIGGLGLFLVHEFAQSVESRREGSANVTELVLPL</sequence>
<dbReference type="GO" id="GO:0004673">
    <property type="term" value="F:protein histidine kinase activity"/>
    <property type="evidence" value="ECO:0007669"/>
    <property type="project" value="UniProtKB-EC"/>
</dbReference>
<keyword evidence="3" id="KW-0808">Transferase</keyword>